<feature type="transmembrane region" description="Helical" evidence="1">
    <location>
        <begin position="6"/>
        <end position="24"/>
    </location>
</feature>
<feature type="non-terminal residue" evidence="2">
    <location>
        <position position="1"/>
    </location>
</feature>
<dbReference type="PANTHER" id="PTHR11439:SF511">
    <property type="match status" value="1"/>
</dbReference>
<dbReference type="AlphaFoldDB" id="A0AAW2J465"/>
<reference evidence="2" key="2">
    <citation type="journal article" date="2024" name="Plant">
        <title>Genomic evolution and insights into agronomic trait innovations of Sesamum species.</title>
        <authorList>
            <person name="Miao H."/>
            <person name="Wang L."/>
            <person name="Qu L."/>
            <person name="Liu H."/>
            <person name="Sun Y."/>
            <person name="Le M."/>
            <person name="Wang Q."/>
            <person name="Wei S."/>
            <person name="Zheng Y."/>
            <person name="Lin W."/>
            <person name="Duan Y."/>
            <person name="Cao H."/>
            <person name="Xiong S."/>
            <person name="Wang X."/>
            <person name="Wei L."/>
            <person name="Li C."/>
            <person name="Ma Q."/>
            <person name="Ju M."/>
            <person name="Zhao R."/>
            <person name="Li G."/>
            <person name="Mu C."/>
            <person name="Tian Q."/>
            <person name="Mei H."/>
            <person name="Zhang T."/>
            <person name="Gao T."/>
            <person name="Zhang H."/>
        </authorList>
    </citation>
    <scope>NUCLEOTIDE SEQUENCE</scope>
    <source>
        <strain evidence="2">G01</strain>
    </source>
</reference>
<gene>
    <name evidence="2" type="ORF">Sangu_2623600</name>
</gene>
<reference evidence="2" key="1">
    <citation type="submission" date="2020-06" db="EMBL/GenBank/DDBJ databases">
        <authorList>
            <person name="Li T."/>
            <person name="Hu X."/>
            <person name="Zhang T."/>
            <person name="Song X."/>
            <person name="Zhang H."/>
            <person name="Dai N."/>
            <person name="Sheng W."/>
            <person name="Hou X."/>
            <person name="Wei L."/>
        </authorList>
    </citation>
    <scope>NUCLEOTIDE SEQUENCE</scope>
    <source>
        <strain evidence="2">G01</strain>
        <tissue evidence="2">Leaf</tissue>
    </source>
</reference>
<feature type="transmembrane region" description="Helical" evidence="1">
    <location>
        <begin position="36"/>
        <end position="63"/>
    </location>
</feature>
<comment type="caution">
    <text evidence="2">The sequence shown here is derived from an EMBL/GenBank/DDBJ whole genome shotgun (WGS) entry which is preliminary data.</text>
</comment>
<evidence type="ECO:0000256" key="1">
    <source>
        <dbReference type="SAM" id="Phobius"/>
    </source>
</evidence>
<dbReference type="PANTHER" id="PTHR11439">
    <property type="entry name" value="GAG-POL-RELATED RETROTRANSPOSON"/>
    <property type="match status" value="1"/>
</dbReference>
<accession>A0AAW2J465</accession>
<sequence length="203" mass="22707">YASTTSWALGAPLFGSYIISNRVLGKAFSSPLRLAFLFVHILIPIGLVTLLLVTPSLAILFSSVTPLSLRKLRNKLPSLDPRLRTILFYPITACEIISLRTLLKDLTADHSFPTQLLCDNCASLHIAANLVHHERTKHIEINCHFIQGYIKSGSIMTLNVSSNLQVVDIFTKAIGNIQFQFLVGKLGIRNLHLQLEEAYWKKK</sequence>
<keyword evidence="1" id="KW-0812">Transmembrane</keyword>
<keyword evidence="1" id="KW-0472">Membrane</keyword>
<keyword evidence="1" id="KW-1133">Transmembrane helix</keyword>
<name>A0AAW2J465_9LAMI</name>
<proteinExistence type="predicted"/>
<dbReference type="EMBL" id="JACGWK010001410">
    <property type="protein sequence ID" value="KAL0289224.1"/>
    <property type="molecule type" value="Genomic_DNA"/>
</dbReference>
<protein>
    <submittedName>
        <fullName evidence="2">Uncharacterized protein</fullName>
    </submittedName>
</protein>
<dbReference type="CDD" id="cd09272">
    <property type="entry name" value="RNase_HI_RT_Ty1"/>
    <property type="match status" value="1"/>
</dbReference>
<evidence type="ECO:0000313" key="2">
    <source>
        <dbReference type="EMBL" id="KAL0289224.1"/>
    </source>
</evidence>
<organism evidence="2">
    <name type="scientific">Sesamum angustifolium</name>
    <dbReference type="NCBI Taxonomy" id="2727405"/>
    <lineage>
        <taxon>Eukaryota</taxon>
        <taxon>Viridiplantae</taxon>
        <taxon>Streptophyta</taxon>
        <taxon>Embryophyta</taxon>
        <taxon>Tracheophyta</taxon>
        <taxon>Spermatophyta</taxon>
        <taxon>Magnoliopsida</taxon>
        <taxon>eudicotyledons</taxon>
        <taxon>Gunneridae</taxon>
        <taxon>Pentapetalae</taxon>
        <taxon>asterids</taxon>
        <taxon>lamiids</taxon>
        <taxon>Lamiales</taxon>
        <taxon>Pedaliaceae</taxon>
        <taxon>Sesamum</taxon>
    </lineage>
</organism>